<evidence type="ECO:0000259" key="1">
    <source>
        <dbReference type="Pfam" id="PF11706"/>
    </source>
</evidence>
<comment type="caution">
    <text evidence="2">The sequence shown here is derived from an EMBL/GenBank/DDBJ whole genome shotgun (WGS) entry which is preliminary data.</text>
</comment>
<dbReference type="InterPro" id="IPR023286">
    <property type="entry name" value="ABATE_dom_sf"/>
</dbReference>
<protein>
    <submittedName>
        <fullName evidence="2">RNA-binding protein</fullName>
    </submittedName>
</protein>
<reference evidence="2 3" key="1">
    <citation type="submission" date="2016-03" db="EMBL/GenBank/DDBJ databases">
        <title>Draft genome sequence of Paenibacillus antarcticus CECT 5836.</title>
        <authorList>
            <person name="Shin S.-K."/>
            <person name="Yi H."/>
        </authorList>
    </citation>
    <scope>NUCLEOTIDE SEQUENCE [LARGE SCALE GENOMIC DNA]</scope>
    <source>
        <strain evidence="2 3">CECT 5836</strain>
    </source>
</reference>
<feature type="domain" description="Zinc finger CGNR" evidence="1">
    <location>
        <begin position="150"/>
        <end position="190"/>
    </location>
</feature>
<dbReference type="Proteomes" id="UP000077355">
    <property type="component" value="Unassembled WGS sequence"/>
</dbReference>
<accession>A0A168M087</accession>
<proteinExistence type="predicted"/>
<organism evidence="2 3">
    <name type="scientific">Paenibacillus antarcticus</name>
    <dbReference type="NCBI Taxonomy" id="253703"/>
    <lineage>
        <taxon>Bacteria</taxon>
        <taxon>Bacillati</taxon>
        <taxon>Bacillota</taxon>
        <taxon>Bacilli</taxon>
        <taxon>Bacillales</taxon>
        <taxon>Paenibacillaceae</taxon>
        <taxon>Paenibacillus</taxon>
    </lineage>
</organism>
<evidence type="ECO:0000313" key="3">
    <source>
        <dbReference type="Proteomes" id="UP000077355"/>
    </source>
</evidence>
<dbReference type="Gene3D" id="1.10.3300.10">
    <property type="entry name" value="Jann2411-like domain"/>
    <property type="match status" value="1"/>
</dbReference>
<dbReference type="OrthoDB" id="123307at2"/>
<gene>
    <name evidence="2" type="ORF">PBAT_15755</name>
</gene>
<dbReference type="Pfam" id="PF07336">
    <property type="entry name" value="ABATE"/>
    <property type="match status" value="1"/>
</dbReference>
<dbReference type="PANTHER" id="PTHR35525:SF3">
    <property type="entry name" value="BLL6575 PROTEIN"/>
    <property type="match status" value="1"/>
</dbReference>
<dbReference type="Pfam" id="PF11706">
    <property type="entry name" value="zf-CGNR"/>
    <property type="match status" value="1"/>
</dbReference>
<dbReference type="SUPFAM" id="SSF160904">
    <property type="entry name" value="Jann2411-like"/>
    <property type="match status" value="1"/>
</dbReference>
<name>A0A168M087_9BACL</name>
<keyword evidence="3" id="KW-1185">Reference proteome</keyword>
<sequence length="194" mass="22557">MNESIKFPLISGHPSLDLVNTELIRRGQRHDLLITEGDLLDWLSCMHENSLAWNKELISKTKLEIGQVLLSIRELRAILREKFEAMADGQRITESFITLLEQYIEEAPYTYKLRDQQLIAVPVGKIENTLKSLIALDVLTLISENKLYTLKRCSNPDCVLLFMDESGRRKWCSMKICGNRKKVARYEQRKMEED</sequence>
<evidence type="ECO:0000313" key="2">
    <source>
        <dbReference type="EMBL" id="OAB44071.1"/>
    </source>
</evidence>
<dbReference type="InterPro" id="IPR010852">
    <property type="entry name" value="ABATE"/>
</dbReference>
<dbReference type="PANTHER" id="PTHR35525">
    <property type="entry name" value="BLL6575 PROTEIN"/>
    <property type="match status" value="1"/>
</dbReference>
<dbReference type="RefSeq" id="WP_068650904.1">
    <property type="nucleotide sequence ID" value="NZ_CP043611.1"/>
</dbReference>
<dbReference type="InterPro" id="IPR021005">
    <property type="entry name" value="Znf_CGNR"/>
</dbReference>
<dbReference type="AlphaFoldDB" id="A0A168M087"/>
<dbReference type="EMBL" id="LVJI01000022">
    <property type="protein sequence ID" value="OAB44071.1"/>
    <property type="molecule type" value="Genomic_DNA"/>
</dbReference>